<dbReference type="PROSITE" id="PS00455">
    <property type="entry name" value="AMP_BINDING"/>
    <property type="match status" value="1"/>
</dbReference>
<dbReference type="STRING" id="74969.FAD_1295"/>
<dbReference type="Proteomes" id="UP000192050">
    <property type="component" value="Chromosome"/>
</dbReference>
<evidence type="ECO:0000313" key="3">
    <source>
        <dbReference type="EMBL" id="ARD85163.1"/>
    </source>
</evidence>
<name>A0A1V0N4V9_9ARCH</name>
<dbReference type="EMBL" id="CP015363">
    <property type="protein sequence ID" value="ARD85163.1"/>
    <property type="molecule type" value="Genomic_DNA"/>
</dbReference>
<dbReference type="KEGG" id="fai:FAD_1295"/>
<evidence type="ECO:0000313" key="4">
    <source>
        <dbReference type="Proteomes" id="UP000192050"/>
    </source>
</evidence>
<dbReference type="InterPro" id="IPR025110">
    <property type="entry name" value="AMP-bd_C"/>
</dbReference>
<dbReference type="RefSeq" id="WP_081142773.1">
    <property type="nucleotide sequence ID" value="NZ_CP015363.1"/>
</dbReference>
<proteinExistence type="predicted"/>
<dbReference type="Pfam" id="PF00501">
    <property type="entry name" value="AMP-binding"/>
    <property type="match status" value="1"/>
</dbReference>
<evidence type="ECO:0000259" key="2">
    <source>
        <dbReference type="Pfam" id="PF13193"/>
    </source>
</evidence>
<keyword evidence="4" id="KW-1185">Reference proteome</keyword>
<evidence type="ECO:0000259" key="1">
    <source>
        <dbReference type="Pfam" id="PF00501"/>
    </source>
</evidence>
<organism evidence="3 4">
    <name type="scientific">Ferroplasma acidiphilum</name>
    <dbReference type="NCBI Taxonomy" id="74969"/>
    <lineage>
        <taxon>Archaea</taxon>
        <taxon>Methanobacteriati</taxon>
        <taxon>Thermoplasmatota</taxon>
        <taxon>Thermoplasmata</taxon>
        <taxon>Thermoplasmatales</taxon>
        <taxon>Ferroplasmaceae</taxon>
        <taxon>Ferroplasma</taxon>
    </lineage>
</organism>
<gene>
    <name evidence="3" type="ORF">FAD_1295</name>
</gene>
<dbReference type="Pfam" id="PF13193">
    <property type="entry name" value="AMP-binding_C"/>
    <property type="match status" value="1"/>
</dbReference>
<dbReference type="InterPro" id="IPR042099">
    <property type="entry name" value="ANL_N_sf"/>
</dbReference>
<accession>A0A1V0N4V9</accession>
<dbReference type="InterPro" id="IPR050237">
    <property type="entry name" value="ATP-dep_AMP-bd_enzyme"/>
</dbReference>
<feature type="domain" description="AMP-dependent synthetase/ligase" evidence="1">
    <location>
        <begin position="35"/>
        <end position="402"/>
    </location>
</feature>
<dbReference type="Gene3D" id="3.30.300.30">
    <property type="match status" value="1"/>
</dbReference>
<dbReference type="GO" id="GO:0016878">
    <property type="term" value="F:acid-thiol ligase activity"/>
    <property type="evidence" value="ECO:0007669"/>
    <property type="project" value="UniProtKB-ARBA"/>
</dbReference>
<dbReference type="Gene3D" id="3.40.50.12780">
    <property type="entry name" value="N-terminal domain of ligase-like"/>
    <property type="match status" value="1"/>
</dbReference>
<dbReference type="InterPro" id="IPR045851">
    <property type="entry name" value="AMP-bd_C_sf"/>
</dbReference>
<keyword evidence="3" id="KW-0436">Ligase</keyword>
<dbReference type="SUPFAM" id="SSF56801">
    <property type="entry name" value="Acetyl-CoA synthetase-like"/>
    <property type="match status" value="1"/>
</dbReference>
<dbReference type="InterPro" id="IPR000873">
    <property type="entry name" value="AMP-dep_synth/lig_dom"/>
</dbReference>
<dbReference type="GeneID" id="31676793"/>
<dbReference type="PANTHER" id="PTHR43767:SF1">
    <property type="entry name" value="NONRIBOSOMAL PEPTIDE SYNTHASE PES1 (EUROFUNG)-RELATED"/>
    <property type="match status" value="1"/>
</dbReference>
<reference evidence="3 4" key="1">
    <citation type="submission" date="2011-10" db="EMBL/GenBank/DDBJ databases">
        <title>Metabolic and evolutionary patterns in the extreme acidophile Ferroplasma acidiphilum.</title>
        <authorList>
            <person name="Golyshina O.V."/>
            <person name="Kozyavkin S.A."/>
            <person name="Tatusov R.L."/>
            <person name="Slesarev A.I."/>
            <person name="Golyshin P.N."/>
        </authorList>
    </citation>
    <scope>NUCLEOTIDE SEQUENCE [LARGE SCALE GENOMIC DNA]</scope>
    <source>
        <strain evidence="4">Y</strain>
    </source>
</reference>
<protein>
    <submittedName>
        <fullName evidence="3">Long-chain-fatty-acid--CoA ligase</fullName>
    </submittedName>
</protein>
<dbReference type="AlphaFoldDB" id="A0A1V0N4V9"/>
<feature type="domain" description="AMP-binding enzyme C-terminal" evidence="2">
    <location>
        <begin position="457"/>
        <end position="534"/>
    </location>
</feature>
<dbReference type="PANTHER" id="PTHR43767">
    <property type="entry name" value="LONG-CHAIN-FATTY-ACID--COA LIGASE"/>
    <property type="match status" value="1"/>
</dbReference>
<dbReference type="OrthoDB" id="35688at2157"/>
<dbReference type="InterPro" id="IPR020845">
    <property type="entry name" value="AMP-binding_CS"/>
</dbReference>
<sequence length="545" mass="61448">MEKKKWFDIWPYYLPFTIDYPEMDIWEMLESPSRLYGNKNALVYYGNRIKYRELWQNVKNLSTYIKMMGFGKGDRIGIMMQNSPQFIISFFAISRSGATIVLMSPALDMETAEYIARDTNLKMVITTAELLKVPWDLHEKFNIPVICGLLKDYIKELDIPVPEFVLSDLDIRGVPWSEAVENRPDAGHVESGADAEALIAYTSGTTGIPKGCVHTNRSVISNAIGASIWRRLTSSAIELGAAPFFHVTGLSFSMLSPVYSGATIAILTRWNSEAAIEAIEKYRVTHFVSVAPMIVDLLNQKNLENRDFSSMRFIGGGGAAMPEILAEKMEDLFHIPFVEGYGMTETMGQTHINPPEHRKLQCIGIPQFGYDAKIISTETGTPVEEGTGEIVVRGPSLFTGYLNKPLDTMQAFVDIDGQKYLRTGDIGYMDNEGSFFVVDRLKRMINRAGFKVWPAQVDSLMLKHPDILEACVVGTPDPRNGEEVKAYVVLREPGRNKKISEMEIVEWAKKEIGGYKYPRIVEFIESLPKTATGKVDWRKLQEREK</sequence>